<keyword evidence="2" id="KW-1185">Reference proteome</keyword>
<reference evidence="1 2" key="1">
    <citation type="journal article" date="2012" name="Stand. Genomic Sci.">
        <title>Complete genome sequencing and analysis of Saprospira grandis str. Lewin, a predatory marine bacterium.</title>
        <authorList>
            <person name="Saw J.H."/>
            <person name="Yuryev A."/>
            <person name="Kanbe M."/>
            <person name="Hou S."/>
            <person name="Young A.G."/>
            <person name="Aizawa S."/>
            <person name="Alam M."/>
        </authorList>
    </citation>
    <scope>NUCLEOTIDE SEQUENCE [LARGE SCALE GENOMIC DNA]</scope>
    <source>
        <strain evidence="1 2">Lewin</strain>
    </source>
</reference>
<accession>H6L156</accession>
<sequence>MLMYHLSKREIRAGSQLTRGVYGERIRRDDFVQAAYASYLKEEIFEDIRQRYYPDAPSRFKAVFLFTDLTTAKAFWANQDHYQSYIYSVRLAEDAQPFVAEMELLRTDGLPYPDILERAHAYWQQKQQPESMSLEAICTGTVLVEELILPPSSIL</sequence>
<dbReference type="EMBL" id="CP002831">
    <property type="protein sequence ID" value="AFC26092.1"/>
    <property type="molecule type" value="Genomic_DNA"/>
</dbReference>
<evidence type="ECO:0000313" key="2">
    <source>
        <dbReference type="Proteomes" id="UP000007519"/>
    </source>
</evidence>
<dbReference type="SUPFAM" id="SSF56399">
    <property type="entry name" value="ADP-ribosylation"/>
    <property type="match status" value="1"/>
</dbReference>
<organism evidence="1 2">
    <name type="scientific">Saprospira grandis (strain Lewin)</name>
    <dbReference type="NCBI Taxonomy" id="984262"/>
    <lineage>
        <taxon>Bacteria</taxon>
        <taxon>Pseudomonadati</taxon>
        <taxon>Bacteroidota</taxon>
        <taxon>Saprospiria</taxon>
        <taxon>Saprospirales</taxon>
        <taxon>Saprospiraceae</taxon>
        <taxon>Saprospira</taxon>
    </lineage>
</organism>
<dbReference type="STRING" id="984262.SGRA_3365"/>
<gene>
    <name evidence="1" type="ordered locus">SGRA_3365</name>
</gene>
<protein>
    <submittedName>
        <fullName evidence="1">Uncharacterized protein</fullName>
    </submittedName>
</protein>
<dbReference type="RefSeq" id="WP_015693687.1">
    <property type="nucleotide sequence ID" value="NC_016940.1"/>
</dbReference>
<dbReference type="Proteomes" id="UP000007519">
    <property type="component" value="Chromosome"/>
</dbReference>
<proteinExistence type="predicted"/>
<dbReference type="KEGG" id="sgn:SGRA_3365"/>
<evidence type="ECO:0000313" key="1">
    <source>
        <dbReference type="EMBL" id="AFC26092.1"/>
    </source>
</evidence>
<dbReference type="HOGENOM" id="CLU_1694280_0_0_10"/>
<dbReference type="AlphaFoldDB" id="H6L156"/>
<dbReference type="OrthoDB" id="1491869at2"/>
<name>H6L156_SAPGL</name>